<dbReference type="InterPro" id="IPR007863">
    <property type="entry name" value="Peptidase_M16_C"/>
</dbReference>
<dbReference type="EMBL" id="CP002116">
    <property type="protein sequence ID" value="ADK80815.1"/>
    <property type="molecule type" value="Genomic_DNA"/>
</dbReference>
<evidence type="ECO:0000256" key="3">
    <source>
        <dbReference type="ARBA" id="ARBA00022670"/>
    </source>
</evidence>
<evidence type="ECO:0000256" key="8">
    <source>
        <dbReference type="RuleBase" id="RU004447"/>
    </source>
</evidence>
<dbReference type="InterPro" id="IPR001431">
    <property type="entry name" value="Pept_M16_Zn_BS"/>
</dbReference>
<evidence type="ECO:0000256" key="7">
    <source>
        <dbReference type="ARBA" id="ARBA00023049"/>
    </source>
</evidence>
<dbReference type="InterPro" id="IPR011249">
    <property type="entry name" value="Metalloenz_LuxS/M16"/>
</dbReference>
<dbReference type="STRING" id="573413.Spirs_1688"/>
<evidence type="ECO:0000256" key="5">
    <source>
        <dbReference type="ARBA" id="ARBA00022801"/>
    </source>
</evidence>
<keyword evidence="3" id="KW-0645">Protease</keyword>
<keyword evidence="4" id="KW-0479">Metal-binding</keyword>
<dbReference type="SUPFAM" id="SSF63411">
    <property type="entry name" value="LuxS/MPP-like metallohydrolase"/>
    <property type="match status" value="4"/>
</dbReference>
<evidence type="ECO:0000256" key="9">
    <source>
        <dbReference type="SAM" id="SignalP"/>
    </source>
</evidence>
<dbReference type="Gene3D" id="3.30.830.10">
    <property type="entry name" value="Metalloenzyme, LuxS/M16 peptidase-like"/>
    <property type="match status" value="4"/>
</dbReference>
<dbReference type="PANTHER" id="PTHR43690:SF34">
    <property type="entry name" value="ZINC PROTEASE PQQL-LIKE"/>
    <property type="match status" value="1"/>
</dbReference>
<evidence type="ECO:0000259" key="11">
    <source>
        <dbReference type="Pfam" id="PF05193"/>
    </source>
</evidence>
<dbReference type="GO" id="GO:0046872">
    <property type="term" value="F:metal ion binding"/>
    <property type="evidence" value="ECO:0007669"/>
    <property type="project" value="UniProtKB-KW"/>
</dbReference>
<dbReference type="Pfam" id="PF00675">
    <property type="entry name" value="Peptidase_M16"/>
    <property type="match status" value="1"/>
</dbReference>
<dbReference type="RefSeq" id="WP_013254279.1">
    <property type="nucleotide sequence ID" value="NC_014364.1"/>
</dbReference>
<evidence type="ECO:0000256" key="2">
    <source>
        <dbReference type="ARBA" id="ARBA00007261"/>
    </source>
</evidence>
<protein>
    <submittedName>
        <fullName evidence="12">Peptidase M16 domain protein</fullName>
    </submittedName>
</protein>
<dbReference type="GO" id="GO:0006508">
    <property type="term" value="P:proteolysis"/>
    <property type="evidence" value="ECO:0007669"/>
    <property type="project" value="UniProtKB-KW"/>
</dbReference>
<gene>
    <name evidence="12" type="ordered locus">Spirs_1688</name>
</gene>
<dbReference type="HOGENOM" id="CLU_008156_0_0_12"/>
<dbReference type="KEGG" id="ssm:Spirs_1688"/>
<keyword evidence="9" id="KW-0732">Signal</keyword>
<keyword evidence="7" id="KW-0482">Metalloprotease</keyword>
<keyword evidence="13" id="KW-1185">Reference proteome</keyword>
<dbReference type="OrthoDB" id="9811314at2"/>
<accession>E1R650</accession>
<sequence>MQRIRNLVRGFSILVFAVFLCTTCATAPREDTLSPQLGLDPAVVSGTLENGLTYYIRPNNEPENRIVLRLAVDAGSVFERDDQKGLAHFVEHMAFNGTKDFPGQKIVDFLESVGMKFGPEINASTSSDETVFTLSVPADDLSVVNQGIHVLREWATNISFDPEEVEKEKGVILEEWRLGRGAGGRLRDRYFPVLLQGSLYADRLAIGDPDIVRHASSGALREFYHTWYQPEAMAVVVVGDIDPAKAQEMIHTWFDPIPASQDPHRGDAKRVVISPPDSTHARAVVALDPEAPGTRVSLYYLAPSRALRTEHDYRQLIGLDLFSIMLNDRLEERTREGNPPFIYGYSGLIPVNRKSRAFVLTTRVDEGASVGGLEALLYEAGRASSLGFSTGELEKAKENLLRSYQKAWDERTTTDSARYADELVTLFLDGDAAPGIDRELELVKRLLPEMSQEEVQRLPSRLFSLDTPVVVLTGPEKDGLSYPDEDELLHLVSKVKDTDFQAYVPAEDPDSLLSNEPVPGSILKKEPLHFGSSLPVSKISLSNGSQVWVMRTDYKSDQILFGAISPGGASLADDENYVSAILAPSLVSQGGIGEYDLSALRNFLAGKALQLNASLDDRFFILSGTCGVKELEPLFQLAYLSVVDPRYDDAAAKAYVQRLSAALKNRESDPETQFNDQVLKMLYDDHPRSRPLTSKRVEEEASVQEAFDFYDSIHKGGAGTVWILVGNLPEDEELEPLVTRYLAALPAGNPTAPVDRGMQFSEKKSTVRSFDGIGQKAQVKLFFSGGFDGSRRTAVGMRLLKELYTILLRDELRENEGGTYGVSIGTNFRYAPEAQYLFSISFGCDPERSQKLKEKAEEILMKYRTTPFPSEALVRAKQIIRAGLEESDRQNGYWFSALVQEATGGPTAEPVNETDQLVDRFDNKSLVDLAETILRPEHRMEALLLPKDFSKE</sequence>
<comment type="similarity">
    <text evidence="2 8">Belongs to the peptidase M16 family.</text>
</comment>
<evidence type="ECO:0000256" key="1">
    <source>
        <dbReference type="ARBA" id="ARBA00001947"/>
    </source>
</evidence>
<keyword evidence="5" id="KW-0378">Hydrolase</keyword>
<proteinExistence type="inferred from homology"/>
<dbReference type="eggNOG" id="COG0612">
    <property type="taxonomic scope" value="Bacteria"/>
</dbReference>
<keyword evidence="6" id="KW-0862">Zinc</keyword>
<dbReference type="PROSITE" id="PS00143">
    <property type="entry name" value="INSULINASE"/>
    <property type="match status" value="1"/>
</dbReference>
<dbReference type="Pfam" id="PF05193">
    <property type="entry name" value="Peptidase_M16_C"/>
    <property type="match status" value="2"/>
</dbReference>
<dbReference type="PANTHER" id="PTHR43690">
    <property type="entry name" value="NARDILYSIN"/>
    <property type="match status" value="1"/>
</dbReference>
<evidence type="ECO:0000256" key="6">
    <source>
        <dbReference type="ARBA" id="ARBA00022833"/>
    </source>
</evidence>
<feature type="chain" id="PRO_5003150618" evidence="9">
    <location>
        <begin position="28"/>
        <end position="952"/>
    </location>
</feature>
<feature type="domain" description="Peptidase M16 C-terminal" evidence="11">
    <location>
        <begin position="703"/>
        <end position="879"/>
    </location>
</feature>
<evidence type="ECO:0000313" key="13">
    <source>
        <dbReference type="Proteomes" id="UP000002318"/>
    </source>
</evidence>
<dbReference type="InterPro" id="IPR050626">
    <property type="entry name" value="Peptidase_M16"/>
</dbReference>
<feature type="domain" description="Peptidase M16 C-terminal" evidence="11">
    <location>
        <begin position="218"/>
        <end position="400"/>
    </location>
</feature>
<feature type="domain" description="Peptidase M16 N-terminal" evidence="10">
    <location>
        <begin position="58"/>
        <end position="175"/>
    </location>
</feature>
<reference evidence="12 13" key="1">
    <citation type="journal article" date="2010" name="Stand. Genomic Sci.">
        <title>Complete genome sequence of Spirochaeta smaragdinae type strain (SEBR 4228).</title>
        <authorList>
            <person name="Mavromatis K."/>
            <person name="Yasawong M."/>
            <person name="Chertkov O."/>
            <person name="Lapidus A."/>
            <person name="Lucas S."/>
            <person name="Nolan M."/>
            <person name="Del Rio T.G."/>
            <person name="Tice H."/>
            <person name="Cheng J.F."/>
            <person name="Pitluck S."/>
            <person name="Liolios K."/>
            <person name="Ivanova N."/>
            <person name="Tapia R."/>
            <person name="Han C."/>
            <person name="Bruce D."/>
            <person name="Goodwin L."/>
            <person name="Pati A."/>
            <person name="Chen A."/>
            <person name="Palaniappan K."/>
            <person name="Land M."/>
            <person name="Hauser L."/>
            <person name="Chang Y.J."/>
            <person name="Jeffries C.D."/>
            <person name="Detter J.C."/>
            <person name="Rohde M."/>
            <person name="Brambilla E."/>
            <person name="Spring S."/>
            <person name="Goker M."/>
            <person name="Sikorski J."/>
            <person name="Woyke T."/>
            <person name="Bristow J."/>
            <person name="Eisen J.A."/>
            <person name="Markowitz V."/>
            <person name="Hugenholtz P."/>
            <person name="Klenk H.P."/>
            <person name="Kyrpides N.C."/>
        </authorList>
    </citation>
    <scope>NUCLEOTIDE SEQUENCE [LARGE SCALE GENOMIC DNA]</scope>
    <source>
        <strain evidence="13">DSM 11293 / JCM 15392 / SEBR 4228</strain>
    </source>
</reference>
<evidence type="ECO:0000313" key="12">
    <source>
        <dbReference type="EMBL" id="ADK80815.1"/>
    </source>
</evidence>
<evidence type="ECO:0000259" key="10">
    <source>
        <dbReference type="Pfam" id="PF00675"/>
    </source>
</evidence>
<comment type="cofactor">
    <cofactor evidence="1">
        <name>Zn(2+)</name>
        <dbReference type="ChEBI" id="CHEBI:29105"/>
    </cofactor>
</comment>
<feature type="signal peptide" evidence="9">
    <location>
        <begin position="1"/>
        <end position="27"/>
    </location>
</feature>
<evidence type="ECO:0000256" key="4">
    <source>
        <dbReference type="ARBA" id="ARBA00022723"/>
    </source>
</evidence>
<name>E1R650_SEDSS</name>
<dbReference type="Proteomes" id="UP000002318">
    <property type="component" value="Chromosome"/>
</dbReference>
<organism evidence="12 13">
    <name type="scientific">Sediminispirochaeta smaragdinae (strain DSM 11293 / JCM 15392 / SEBR 4228)</name>
    <name type="common">Spirochaeta smaragdinae</name>
    <dbReference type="NCBI Taxonomy" id="573413"/>
    <lineage>
        <taxon>Bacteria</taxon>
        <taxon>Pseudomonadati</taxon>
        <taxon>Spirochaetota</taxon>
        <taxon>Spirochaetia</taxon>
        <taxon>Spirochaetales</taxon>
        <taxon>Spirochaetaceae</taxon>
        <taxon>Sediminispirochaeta</taxon>
    </lineage>
</organism>
<dbReference type="InterPro" id="IPR011765">
    <property type="entry name" value="Pept_M16_N"/>
</dbReference>
<dbReference type="GO" id="GO:0004222">
    <property type="term" value="F:metalloendopeptidase activity"/>
    <property type="evidence" value="ECO:0007669"/>
    <property type="project" value="InterPro"/>
</dbReference>
<dbReference type="AlphaFoldDB" id="E1R650"/>